<dbReference type="OrthoDB" id="3268787at2759"/>
<reference evidence="2 3" key="1">
    <citation type="submission" date="2021-08" db="EMBL/GenBank/DDBJ databases">
        <title>Draft Genome Sequence of Phanerochaete sordida strain YK-624.</title>
        <authorList>
            <person name="Mori T."/>
            <person name="Dohra H."/>
            <person name="Suzuki T."/>
            <person name="Kawagishi H."/>
            <person name="Hirai H."/>
        </authorList>
    </citation>
    <scope>NUCLEOTIDE SEQUENCE [LARGE SCALE GENOMIC DNA]</scope>
    <source>
        <strain evidence="2 3">YK-624</strain>
    </source>
</reference>
<keyword evidence="3" id="KW-1185">Reference proteome</keyword>
<proteinExistence type="predicted"/>
<dbReference type="AlphaFoldDB" id="A0A9P3LI44"/>
<evidence type="ECO:0000313" key="2">
    <source>
        <dbReference type="EMBL" id="GJE95289.1"/>
    </source>
</evidence>
<protein>
    <submittedName>
        <fullName evidence="2">BTB domain-containing protein</fullName>
    </submittedName>
</protein>
<dbReference type="SUPFAM" id="SSF54695">
    <property type="entry name" value="POZ domain"/>
    <property type="match status" value="1"/>
</dbReference>
<evidence type="ECO:0000313" key="3">
    <source>
        <dbReference type="Proteomes" id="UP000703269"/>
    </source>
</evidence>
<dbReference type="InterPro" id="IPR000210">
    <property type="entry name" value="BTB/POZ_dom"/>
</dbReference>
<comment type="caution">
    <text evidence="2">The sequence shown here is derived from an EMBL/GenBank/DDBJ whole genome shotgun (WGS) entry which is preliminary data.</text>
</comment>
<accession>A0A9P3LI44</accession>
<dbReference type="Proteomes" id="UP000703269">
    <property type="component" value="Unassembled WGS sequence"/>
</dbReference>
<dbReference type="PROSITE" id="PS50097">
    <property type="entry name" value="BTB"/>
    <property type="match status" value="1"/>
</dbReference>
<name>A0A9P3LI44_9APHY</name>
<dbReference type="SMART" id="SM00225">
    <property type="entry name" value="BTB"/>
    <property type="match status" value="1"/>
</dbReference>
<organism evidence="2 3">
    <name type="scientific">Phanerochaete sordida</name>
    <dbReference type="NCBI Taxonomy" id="48140"/>
    <lineage>
        <taxon>Eukaryota</taxon>
        <taxon>Fungi</taxon>
        <taxon>Dikarya</taxon>
        <taxon>Basidiomycota</taxon>
        <taxon>Agaricomycotina</taxon>
        <taxon>Agaricomycetes</taxon>
        <taxon>Polyporales</taxon>
        <taxon>Phanerochaetaceae</taxon>
        <taxon>Phanerochaete</taxon>
    </lineage>
</organism>
<feature type="domain" description="BTB" evidence="1">
    <location>
        <begin position="25"/>
        <end position="103"/>
    </location>
</feature>
<dbReference type="Gene3D" id="3.30.710.10">
    <property type="entry name" value="Potassium Channel Kv1.1, Chain A"/>
    <property type="match status" value="1"/>
</dbReference>
<evidence type="ECO:0000259" key="1">
    <source>
        <dbReference type="PROSITE" id="PS50097"/>
    </source>
</evidence>
<gene>
    <name evidence="2" type="ORF">PsYK624_114720</name>
</gene>
<dbReference type="InterPro" id="IPR011333">
    <property type="entry name" value="SKP1/BTB/POZ_sf"/>
</dbReference>
<sequence length="366" mass="41339">MTSRELSITRLRDTLRHPTLYFANGDLVVSAESSDGSGMQLFRVHTVILAQHSPVFGDMLAIPAGPDGRETYDGAHVVRFPDTAEDVEKLFSVFYNPGFPLFKRSDSDFAVDVYGLMRIATKYQIDSICRAVKHHLECEWPHTVEELVRLHNDLKVAISRPLQSSPKPDHTAYKLFPEPASAIRLATDFDVPSILPAAYYILSTIAIEDTWDSTVNLGLHPLRRRARFELLGDAELVRYFRGKAKLAREFVAMYKQVLDPAMTKLIYVDIEEDEVINRCDYQQECGTALASIEGAIDEGHRESFEGAVWDSMHADPLMALHNVAHLGALEEQLCFSCVYLVIRTIGQFQKKMWDDLPKTFNLVSDS</sequence>
<dbReference type="EMBL" id="BPQB01000047">
    <property type="protein sequence ID" value="GJE95289.1"/>
    <property type="molecule type" value="Genomic_DNA"/>
</dbReference>
<dbReference type="Pfam" id="PF00651">
    <property type="entry name" value="BTB"/>
    <property type="match status" value="1"/>
</dbReference>